<comment type="caution">
    <text evidence="2">The sequence shown here is derived from an EMBL/GenBank/DDBJ whole genome shotgun (WGS) entry which is preliminary data.</text>
</comment>
<dbReference type="EMBL" id="JMCB01000006">
    <property type="protein sequence ID" value="KFE68616.1"/>
    <property type="molecule type" value="Genomic_DNA"/>
</dbReference>
<dbReference type="RefSeq" id="WP_044189529.1">
    <property type="nucleotide sequence ID" value="NZ_JMCB01000006.1"/>
</dbReference>
<dbReference type="SUPFAM" id="SSF46785">
    <property type="entry name" value="Winged helix' DNA-binding domain"/>
    <property type="match status" value="1"/>
</dbReference>
<feature type="region of interest" description="Disordered" evidence="1">
    <location>
        <begin position="186"/>
        <end position="216"/>
    </location>
</feature>
<keyword evidence="3" id="KW-1185">Reference proteome</keyword>
<dbReference type="STRING" id="394096.DB31_7853"/>
<evidence type="ECO:0000313" key="2">
    <source>
        <dbReference type="EMBL" id="KFE68616.1"/>
    </source>
</evidence>
<dbReference type="AlphaFoldDB" id="A0A085WLQ3"/>
<evidence type="ECO:0000256" key="1">
    <source>
        <dbReference type="SAM" id="MobiDB-lite"/>
    </source>
</evidence>
<proteinExistence type="predicted"/>
<organism evidence="2 3">
    <name type="scientific">Hyalangium minutum</name>
    <dbReference type="NCBI Taxonomy" id="394096"/>
    <lineage>
        <taxon>Bacteria</taxon>
        <taxon>Pseudomonadati</taxon>
        <taxon>Myxococcota</taxon>
        <taxon>Myxococcia</taxon>
        <taxon>Myxococcales</taxon>
        <taxon>Cystobacterineae</taxon>
        <taxon>Archangiaceae</taxon>
        <taxon>Hyalangium</taxon>
    </lineage>
</organism>
<evidence type="ECO:0000313" key="3">
    <source>
        <dbReference type="Proteomes" id="UP000028725"/>
    </source>
</evidence>
<name>A0A085WLQ3_9BACT</name>
<gene>
    <name evidence="2" type="ORF">DB31_7853</name>
</gene>
<dbReference type="Proteomes" id="UP000028725">
    <property type="component" value="Unassembled WGS sequence"/>
</dbReference>
<dbReference type="InterPro" id="IPR036390">
    <property type="entry name" value="WH_DNA-bd_sf"/>
</dbReference>
<accession>A0A085WLQ3</accession>
<protein>
    <submittedName>
        <fullName evidence="2">Regulatory protein, MarR</fullName>
    </submittedName>
</protein>
<sequence length="216" mass="24629">MPLELETVAPEDLAFHASLAEMLEAIRSREQWSERMAEVLEYAYCERLLKLVRTGAPLEQLRELNEHLAHVVHPRRRAQLDSLGKPYFARWSMLRALLEMRIESLRSEVPSQVLNRKHVREILERVQREGEVTQQFIGETFALEKANLSRILALMEANELIDKVARGNGNTIVLGVRGRELMPPKETAVPRAPAPVKHARRGASYLNPEAADGTFH</sequence>
<reference evidence="2 3" key="1">
    <citation type="submission" date="2014-04" db="EMBL/GenBank/DDBJ databases">
        <title>Genome assembly of Hyalangium minutum DSM 14724.</title>
        <authorList>
            <person name="Sharma G."/>
            <person name="Subramanian S."/>
        </authorList>
    </citation>
    <scope>NUCLEOTIDE SEQUENCE [LARGE SCALE GENOMIC DNA]</scope>
    <source>
        <strain evidence="2 3">DSM 14724</strain>
    </source>
</reference>